<comment type="caution">
    <text evidence="3">The sequence shown here is derived from an EMBL/GenBank/DDBJ whole genome shotgun (WGS) entry which is preliminary data.</text>
</comment>
<dbReference type="AlphaFoldDB" id="A0A951PDX6"/>
<feature type="transmembrane region" description="Helical" evidence="1">
    <location>
        <begin position="41"/>
        <end position="65"/>
    </location>
</feature>
<keyword evidence="3" id="KW-0482">Metalloprotease</keyword>
<evidence type="ECO:0000259" key="2">
    <source>
        <dbReference type="Pfam" id="PF02517"/>
    </source>
</evidence>
<keyword evidence="3" id="KW-0645">Protease</keyword>
<dbReference type="PANTHER" id="PTHR43592:SF20">
    <property type="entry name" value="ALPHA_BETA-HYDROLASES SUPERFAMILY PROTEIN"/>
    <property type="match status" value="1"/>
</dbReference>
<evidence type="ECO:0000313" key="4">
    <source>
        <dbReference type="Proteomes" id="UP000707356"/>
    </source>
</evidence>
<feature type="transmembrane region" description="Helical" evidence="1">
    <location>
        <begin position="262"/>
        <end position="279"/>
    </location>
</feature>
<keyword evidence="1" id="KW-0472">Membrane</keyword>
<evidence type="ECO:0000256" key="1">
    <source>
        <dbReference type="SAM" id="Phobius"/>
    </source>
</evidence>
<dbReference type="GO" id="GO:0004175">
    <property type="term" value="F:endopeptidase activity"/>
    <property type="evidence" value="ECO:0007669"/>
    <property type="project" value="UniProtKB-ARBA"/>
</dbReference>
<keyword evidence="3" id="KW-0378">Hydrolase</keyword>
<reference evidence="3" key="2">
    <citation type="journal article" date="2022" name="Microbiol. Resour. Announc.">
        <title>Metagenome Sequencing to Explore Phylogenomics of Terrestrial Cyanobacteria.</title>
        <authorList>
            <person name="Ward R.D."/>
            <person name="Stajich J.E."/>
            <person name="Johansen J.R."/>
            <person name="Huntemann M."/>
            <person name="Clum A."/>
            <person name="Foster B."/>
            <person name="Foster B."/>
            <person name="Roux S."/>
            <person name="Palaniappan K."/>
            <person name="Varghese N."/>
            <person name="Mukherjee S."/>
            <person name="Reddy T.B.K."/>
            <person name="Daum C."/>
            <person name="Copeland A."/>
            <person name="Chen I.A."/>
            <person name="Ivanova N.N."/>
            <person name="Kyrpides N.C."/>
            <person name="Shapiro N."/>
            <person name="Eloe-Fadrosh E.A."/>
            <person name="Pietrasiak N."/>
        </authorList>
    </citation>
    <scope>NUCLEOTIDE SEQUENCE</scope>
    <source>
        <strain evidence="3">GSE-TBD4-15B</strain>
    </source>
</reference>
<dbReference type="Pfam" id="PF02517">
    <property type="entry name" value="Rce1-like"/>
    <property type="match status" value="1"/>
</dbReference>
<feature type="transmembrane region" description="Helical" evidence="1">
    <location>
        <begin position="222"/>
        <end position="239"/>
    </location>
</feature>
<accession>A0A951PDX6</accession>
<feature type="transmembrane region" description="Helical" evidence="1">
    <location>
        <begin position="12"/>
        <end position="35"/>
    </location>
</feature>
<keyword evidence="1" id="KW-0812">Transmembrane</keyword>
<evidence type="ECO:0000313" key="3">
    <source>
        <dbReference type="EMBL" id="MBW4467300.1"/>
    </source>
</evidence>
<proteinExistence type="predicted"/>
<dbReference type="Proteomes" id="UP000707356">
    <property type="component" value="Unassembled WGS sequence"/>
</dbReference>
<protein>
    <submittedName>
        <fullName evidence="3">CPBP family intramembrane metalloprotease</fullName>
    </submittedName>
</protein>
<reference evidence="3" key="1">
    <citation type="submission" date="2021-05" db="EMBL/GenBank/DDBJ databases">
        <authorList>
            <person name="Pietrasiak N."/>
            <person name="Ward R."/>
            <person name="Stajich J.E."/>
            <person name="Kurbessoian T."/>
        </authorList>
    </citation>
    <scope>NUCLEOTIDE SEQUENCE</scope>
    <source>
        <strain evidence="3">GSE-TBD4-15B</strain>
    </source>
</reference>
<dbReference type="GO" id="GO:0008237">
    <property type="term" value="F:metallopeptidase activity"/>
    <property type="evidence" value="ECO:0007669"/>
    <property type="project" value="UniProtKB-KW"/>
</dbReference>
<dbReference type="EMBL" id="JAHHHV010000075">
    <property type="protein sequence ID" value="MBW4467300.1"/>
    <property type="molecule type" value="Genomic_DNA"/>
</dbReference>
<dbReference type="PANTHER" id="PTHR43592">
    <property type="entry name" value="CAAX AMINO TERMINAL PROTEASE"/>
    <property type="match status" value="1"/>
</dbReference>
<gene>
    <name evidence="3" type="ORF">KME07_17885</name>
</gene>
<organism evidence="3 4">
    <name type="scientific">Pegethrix bostrychoides GSE-TBD4-15B</name>
    <dbReference type="NCBI Taxonomy" id="2839662"/>
    <lineage>
        <taxon>Bacteria</taxon>
        <taxon>Bacillati</taxon>
        <taxon>Cyanobacteriota</taxon>
        <taxon>Cyanophyceae</taxon>
        <taxon>Oculatellales</taxon>
        <taxon>Oculatellaceae</taxon>
        <taxon>Pegethrix</taxon>
    </lineage>
</organism>
<dbReference type="GO" id="GO:0080120">
    <property type="term" value="P:CAAX-box protein maturation"/>
    <property type="evidence" value="ECO:0007669"/>
    <property type="project" value="UniProtKB-ARBA"/>
</dbReference>
<keyword evidence="1" id="KW-1133">Transmembrane helix</keyword>
<feature type="domain" description="CAAX prenyl protease 2/Lysostaphin resistance protein A-like" evidence="2">
    <location>
        <begin position="127"/>
        <end position="230"/>
    </location>
</feature>
<feature type="transmembrane region" description="Helical" evidence="1">
    <location>
        <begin position="86"/>
        <end position="105"/>
    </location>
</feature>
<feature type="transmembrane region" description="Helical" evidence="1">
    <location>
        <begin position="181"/>
        <end position="201"/>
    </location>
</feature>
<name>A0A951PDX6_9CYAN</name>
<sequence>MAQLAHLPAPLRILAFLLLLGCCWLPLAGFIALWSRNANQTTIWTMALLFMGFLLLMQRWGRWLYQEPQIFRTYGLGFGRDSRRELLLGLGTGLACLMLMFGLYGGLGWLDWQQPSGLGHGLGRIALEGLLVAAGVALAEELVFRGWILDELERDYRPPVALWISSLCFAVLHFIKPLPEVIRTLPQFPGLLLLGLILVWMKRSTQSQRRSSDSLITRPGRLALPIGLHAGLIWGYYLVDVGQLAELNQAAPEWLTGIDGNPLAGVIGLLCLGGLAFYWRRQAIQV</sequence>
<dbReference type="InterPro" id="IPR003675">
    <property type="entry name" value="Rce1/LyrA-like_dom"/>
</dbReference>